<dbReference type="STRING" id="63737.Npun_R0590"/>
<keyword evidence="2" id="KW-1185">Reference proteome</keyword>
<dbReference type="EnsemblBacteria" id="ACC79351">
    <property type="protein sequence ID" value="ACC79351"/>
    <property type="gene ID" value="Npun_R0590"/>
</dbReference>
<evidence type="ECO:0000313" key="2">
    <source>
        <dbReference type="Proteomes" id="UP000001191"/>
    </source>
</evidence>
<dbReference type="AlphaFoldDB" id="B2J8A2"/>
<evidence type="ECO:0000313" key="1">
    <source>
        <dbReference type="EMBL" id="ACC79351.1"/>
    </source>
</evidence>
<dbReference type="KEGG" id="npu:Npun_R0590"/>
<dbReference type="PhylomeDB" id="B2J8A2"/>
<dbReference type="EMBL" id="CP001037">
    <property type="protein sequence ID" value="ACC79351.1"/>
    <property type="molecule type" value="Genomic_DNA"/>
</dbReference>
<gene>
    <name evidence="1" type="ordered locus">Npun_R0590</name>
</gene>
<reference evidence="2" key="1">
    <citation type="submission" date="2008-04" db="EMBL/GenBank/DDBJ databases">
        <title>Complete sequence of chromosome of Nostoc punctiforme ATCC 29133.</title>
        <authorList>
            <consortium name="US DOE Joint Genome Institute"/>
            <person name="Copeland A."/>
            <person name="Lucas S."/>
            <person name="Lapidus A."/>
            <person name="Glavina del Rio T."/>
            <person name="Dalin E."/>
            <person name="Tice H."/>
            <person name="Pitluck S."/>
            <person name="Chain P."/>
            <person name="Malfatti S."/>
            <person name="Shin M."/>
            <person name="Vergez L."/>
            <person name="Schmutz J."/>
            <person name="Larimer F."/>
            <person name="Land M."/>
            <person name="Hauser L."/>
            <person name="Kyrpides N."/>
            <person name="Kim E."/>
            <person name="Meeks J.C."/>
            <person name="Elhai J."/>
            <person name="Campbell E.L."/>
            <person name="Thiel T."/>
            <person name="Longmire J."/>
            <person name="Potts M."/>
            <person name="Atlas R."/>
        </authorList>
    </citation>
    <scope>NUCLEOTIDE SEQUENCE [LARGE SCALE GENOMIC DNA]</scope>
    <source>
        <strain evidence="2">ATCC 29133 / PCC 73102</strain>
    </source>
</reference>
<name>B2J8A2_NOSP7</name>
<sequence>MKSMAEHPFHDQLGLEEQAEKLGKQAVSLGLIPSFVVHYFPDTWVFYIPNESQSEALTPEEAYFRLNQLVRQ</sequence>
<reference evidence="1 2" key="2">
    <citation type="journal article" date="2013" name="Plant Physiol.">
        <title>A Nostoc punctiforme Sugar Transporter Necessary to Establish a Cyanobacterium-Plant Symbiosis.</title>
        <authorList>
            <person name="Ekman M."/>
            <person name="Picossi S."/>
            <person name="Campbell E.L."/>
            <person name="Meeks J.C."/>
            <person name="Flores E."/>
        </authorList>
    </citation>
    <scope>NUCLEOTIDE SEQUENCE [LARGE SCALE GENOMIC DNA]</scope>
    <source>
        <strain evidence="2">ATCC 29133 / PCC 73102</strain>
    </source>
</reference>
<protein>
    <submittedName>
        <fullName evidence="1">Uncharacterized protein</fullName>
    </submittedName>
</protein>
<proteinExistence type="predicted"/>
<dbReference type="HOGENOM" id="CLU_182238_0_0_3"/>
<organism evidence="1 2">
    <name type="scientific">Nostoc punctiforme (strain ATCC 29133 / PCC 73102)</name>
    <dbReference type="NCBI Taxonomy" id="63737"/>
    <lineage>
        <taxon>Bacteria</taxon>
        <taxon>Bacillati</taxon>
        <taxon>Cyanobacteriota</taxon>
        <taxon>Cyanophyceae</taxon>
        <taxon>Nostocales</taxon>
        <taxon>Nostocaceae</taxon>
        <taxon>Nostoc</taxon>
    </lineage>
</organism>
<dbReference type="eggNOG" id="ENOG50331FS">
    <property type="taxonomic scope" value="Bacteria"/>
</dbReference>
<dbReference type="Proteomes" id="UP000001191">
    <property type="component" value="Chromosome"/>
</dbReference>
<accession>B2J8A2</accession>